<reference evidence="2" key="2">
    <citation type="submission" date="2015-11" db="EMBL/GenBank/DDBJ databases">
        <authorList>
            <person name="Zhang Y."/>
            <person name="Guo Z."/>
        </authorList>
    </citation>
    <scope>NUCLEOTIDE SEQUENCE</scope>
    <source>
        <strain evidence="2">1</strain>
    </source>
</reference>
<protein>
    <submittedName>
        <fullName evidence="2">Putative small protein containing a coiled-coil domain protein</fullName>
    </submittedName>
</protein>
<dbReference type="Pfam" id="PF06698">
    <property type="entry name" value="DUF1192"/>
    <property type="match status" value="1"/>
</dbReference>
<evidence type="ECO:0000313" key="3">
    <source>
        <dbReference type="Proteomes" id="UP000065734"/>
    </source>
</evidence>
<dbReference type="STRING" id="1079.BVIR_74"/>
<dbReference type="Proteomes" id="UP000065734">
    <property type="component" value="Chromosome I"/>
</dbReference>
<evidence type="ECO:0000313" key="1">
    <source>
        <dbReference type="EMBL" id="BAR98861.1"/>
    </source>
</evidence>
<dbReference type="KEGG" id="bvr:BVIR_74"/>
<reference evidence="3" key="3">
    <citation type="journal article" date="2016" name="Genome Announc.">
        <title>Revised genome sequence of the purple photosynthetic bacterium Blastochloris viridis.</title>
        <authorList>
            <person name="Liu L.N."/>
            <person name="Faulkner M."/>
            <person name="Liu X."/>
            <person name="Huang F."/>
            <person name="Darby A.C."/>
            <person name="Hall N."/>
        </authorList>
    </citation>
    <scope>NUCLEOTIDE SEQUENCE [LARGE SCALE GENOMIC DNA]</scope>
    <source>
        <strain evidence="3">ATCC 19567 / DSM 133 / F</strain>
    </source>
</reference>
<dbReference type="InterPro" id="IPR009579">
    <property type="entry name" value="DUF1192"/>
</dbReference>
<name>A0A0H5BES6_BLAVI</name>
<dbReference type="EMBL" id="LN907867">
    <property type="protein sequence ID" value="CUU43813.1"/>
    <property type="molecule type" value="Genomic_DNA"/>
</dbReference>
<gene>
    <name evidence="1" type="ORF">BV133_1268</name>
    <name evidence="2" type="ORF">BVIRIDIS_28400</name>
</gene>
<sequence>MVFRDDDAPRRKVSHDIGQLLDTLSIGELEERIELLRAEIVRLEAAALARKATQAAATDIFKRPS</sequence>
<dbReference type="EMBL" id="AP014854">
    <property type="protein sequence ID" value="BAR98861.1"/>
    <property type="molecule type" value="Genomic_DNA"/>
</dbReference>
<dbReference type="RefSeq" id="WP_055035946.1">
    <property type="nucleotide sequence ID" value="NZ_AP014854.2"/>
</dbReference>
<keyword evidence="3" id="KW-1185">Reference proteome</keyword>
<dbReference type="AlphaFoldDB" id="A0A0H5BES6"/>
<proteinExistence type="predicted"/>
<accession>A0A0H5BES6</accession>
<evidence type="ECO:0000313" key="2">
    <source>
        <dbReference type="EMBL" id="CUU43813.1"/>
    </source>
</evidence>
<organism evidence="2 3">
    <name type="scientific">Blastochloris viridis</name>
    <name type="common">Rhodopseudomonas viridis</name>
    <dbReference type="NCBI Taxonomy" id="1079"/>
    <lineage>
        <taxon>Bacteria</taxon>
        <taxon>Pseudomonadati</taxon>
        <taxon>Pseudomonadota</taxon>
        <taxon>Alphaproteobacteria</taxon>
        <taxon>Hyphomicrobiales</taxon>
        <taxon>Blastochloridaceae</taxon>
        <taxon>Blastochloris</taxon>
    </lineage>
</organism>
<reference evidence="1" key="1">
    <citation type="journal article" date="2015" name="Genome Announc.">
        <title>Complete Genome Sequence of the Bacteriochlorophyll b-Producing Photosynthetic Bacterium Blastochloris viridis.</title>
        <authorList>
            <person name="Tsukatani Y."/>
            <person name="Hirose Y."/>
            <person name="Harada J."/>
            <person name="Misawa N."/>
            <person name="Mori K."/>
            <person name="Inoue K."/>
            <person name="Tamiaki H."/>
        </authorList>
    </citation>
    <scope>NUCLEOTIDE SEQUENCE [LARGE SCALE GENOMIC DNA]</scope>
    <source>
        <strain evidence="1">DSM 133</strain>
    </source>
</reference>